<reference evidence="1 2" key="1">
    <citation type="submission" date="2020-08" db="EMBL/GenBank/DDBJ databases">
        <title>Sequencing the genomes of 1000 actinobacteria strains.</title>
        <authorList>
            <person name="Klenk H.-P."/>
        </authorList>
    </citation>
    <scope>NUCLEOTIDE SEQUENCE [LARGE SCALE GENOMIC DNA]</scope>
    <source>
        <strain evidence="1 2">DSM 105784</strain>
    </source>
</reference>
<protein>
    <recommendedName>
        <fullName evidence="3">MSP domain-containing protein</fullName>
    </recommendedName>
</protein>
<sequence>MHPLAYRVPFAVDRSRAPDHYYLVNHSDETLERIRLSLLGSGFLLPLSRRRLAPGTALAFAPRGENLARDSVVIVRWFRPNGDEYLWRVSF</sequence>
<evidence type="ECO:0000313" key="1">
    <source>
        <dbReference type="EMBL" id="MBB5842510.1"/>
    </source>
</evidence>
<accession>A0A841AFG4</accession>
<comment type="caution">
    <text evidence="1">The sequence shown here is derived from an EMBL/GenBank/DDBJ whole genome shotgun (WGS) entry which is preliminary data.</text>
</comment>
<evidence type="ECO:0008006" key="3">
    <source>
        <dbReference type="Google" id="ProtNLM"/>
    </source>
</evidence>
<proteinExistence type="predicted"/>
<gene>
    <name evidence="1" type="ORF">HD599_000833</name>
</gene>
<dbReference type="RefSeq" id="WP_184233912.1">
    <property type="nucleotide sequence ID" value="NZ_JACHMJ010000001.1"/>
</dbReference>
<organism evidence="1 2">
    <name type="scientific">Conyzicola lurida</name>
    <dbReference type="NCBI Taxonomy" id="1172621"/>
    <lineage>
        <taxon>Bacteria</taxon>
        <taxon>Bacillati</taxon>
        <taxon>Actinomycetota</taxon>
        <taxon>Actinomycetes</taxon>
        <taxon>Micrococcales</taxon>
        <taxon>Microbacteriaceae</taxon>
        <taxon>Conyzicola</taxon>
    </lineage>
</organism>
<name>A0A841AFG4_9MICO</name>
<evidence type="ECO:0000313" key="2">
    <source>
        <dbReference type="Proteomes" id="UP000536685"/>
    </source>
</evidence>
<dbReference type="Proteomes" id="UP000536685">
    <property type="component" value="Unassembled WGS sequence"/>
</dbReference>
<dbReference type="AlphaFoldDB" id="A0A841AFG4"/>
<keyword evidence="2" id="KW-1185">Reference proteome</keyword>
<dbReference type="EMBL" id="JACHMJ010000001">
    <property type="protein sequence ID" value="MBB5842510.1"/>
    <property type="molecule type" value="Genomic_DNA"/>
</dbReference>